<gene>
    <name evidence="5" type="ORF">LTRI10_LOCUS48819</name>
</gene>
<dbReference type="CDD" id="cd23509">
    <property type="entry name" value="Gnk2-like"/>
    <property type="match status" value="1"/>
</dbReference>
<evidence type="ECO:0000256" key="1">
    <source>
        <dbReference type="ARBA" id="ARBA00022729"/>
    </source>
</evidence>
<dbReference type="InterPro" id="IPR002902">
    <property type="entry name" value="GNK2"/>
</dbReference>
<evidence type="ECO:0000259" key="4">
    <source>
        <dbReference type="PROSITE" id="PS51473"/>
    </source>
</evidence>
<dbReference type="Gene3D" id="3.30.430.20">
    <property type="entry name" value="Gnk2 domain, C-X8-C-X2-C motif"/>
    <property type="match status" value="1"/>
</dbReference>
<reference evidence="5 6" key="1">
    <citation type="submission" date="2024-04" db="EMBL/GenBank/DDBJ databases">
        <authorList>
            <person name="Fracassetti M."/>
        </authorList>
    </citation>
    <scope>NUCLEOTIDE SEQUENCE [LARGE SCALE GENOMIC DNA]</scope>
</reference>
<protein>
    <recommendedName>
        <fullName evidence="4">Gnk2-homologous domain-containing protein</fullName>
    </recommendedName>
</protein>
<sequence length="133" mass="14453">MASLLITRLPLFLLLSLMMMIIPIPAEAGGKKCGTPQGRPICGGGEFSYTNTQDALLSSFRVYLGCRPADKLSEPITVYGHSWCRDIDTGNNCPSCLSDAIHAIEGQCPNRAGAQYATEDCCVRYETYDFCSS</sequence>
<dbReference type="Proteomes" id="UP001497516">
    <property type="component" value="Chromosome 8"/>
</dbReference>
<dbReference type="AlphaFoldDB" id="A0AAV2GEX4"/>
<name>A0AAV2GEX4_9ROSI</name>
<keyword evidence="2" id="KW-0677">Repeat</keyword>
<dbReference type="PROSITE" id="PS51473">
    <property type="entry name" value="GNK2"/>
    <property type="match status" value="1"/>
</dbReference>
<feature type="signal peptide" evidence="3">
    <location>
        <begin position="1"/>
        <end position="28"/>
    </location>
</feature>
<evidence type="ECO:0000313" key="5">
    <source>
        <dbReference type="EMBL" id="CAL1409311.1"/>
    </source>
</evidence>
<organism evidence="5 6">
    <name type="scientific">Linum trigynum</name>
    <dbReference type="NCBI Taxonomy" id="586398"/>
    <lineage>
        <taxon>Eukaryota</taxon>
        <taxon>Viridiplantae</taxon>
        <taxon>Streptophyta</taxon>
        <taxon>Embryophyta</taxon>
        <taxon>Tracheophyta</taxon>
        <taxon>Spermatophyta</taxon>
        <taxon>Magnoliopsida</taxon>
        <taxon>eudicotyledons</taxon>
        <taxon>Gunneridae</taxon>
        <taxon>Pentapetalae</taxon>
        <taxon>rosids</taxon>
        <taxon>fabids</taxon>
        <taxon>Malpighiales</taxon>
        <taxon>Linaceae</taxon>
        <taxon>Linum</taxon>
    </lineage>
</organism>
<feature type="chain" id="PRO_5043550634" description="Gnk2-homologous domain-containing protein" evidence="3">
    <location>
        <begin position="29"/>
        <end position="133"/>
    </location>
</feature>
<keyword evidence="6" id="KW-1185">Reference proteome</keyword>
<proteinExistence type="predicted"/>
<dbReference type="InterPro" id="IPR038408">
    <property type="entry name" value="GNK2_sf"/>
</dbReference>
<dbReference type="Pfam" id="PF01657">
    <property type="entry name" value="Stress-antifung"/>
    <property type="match status" value="1"/>
</dbReference>
<accession>A0AAV2GEX4</accession>
<feature type="domain" description="Gnk2-homologous" evidence="4">
    <location>
        <begin position="23"/>
        <end position="130"/>
    </location>
</feature>
<evidence type="ECO:0000313" key="6">
    <source>
        <dbReference type="Proteomes" id="UP001497516"/>
    </source>
</evidence>
<evidence type="ECO:0000256" key="2">
    <source>
        <dbReference type="ARBA" id="ARBA00022737"/>
    </source>
</evidence>
<keyword evidence="1 3" id="KW-0732">Signal</keyword>
<evidence type="ECO:0000256" key="3">
    <source>
        <dbReference type="SAM" id="SignalP"/>
    </source>
</evidence>
<dbReference type="EMBL" id="OZ034821">
    <property type="protein sequence ID" value="CAL1409311.1"/>
    <property type="molecule type" value="Genomic_DNA"/>
</dbReference>